<feature type="domain" description="FMN hydroxy acid dehydrogenase" evidence="9">
    <location>
        <begin position="1"/>
        <end position="351"/>
    </location>
</feature>
<dbReference type="PIRSF" id="PIRSF000138">
    <property type="entry name" value="Al-hdrx_acd_dh"/>
    <property type="match status" value="1"/>
</dbReference>
<comment type="caution">
    <text evidence="10">The sequence shown here is derived from an EMBL/GenBank/DDBJ whole genome shotgun (WGS) entry which is preliminary data.</text>
</comment>
<dbReference type="GO" id="GO:0010181">
    <property type="term" value="F:FMN binding"/>
    <property type="evidence" value="ECO:0007669"/>
    <property type="project" value="InterPro"/>
</dbReference>
<keyword evidence="8" id="KW-0288">FMN</keyword>
<comment type="cofactor">
    <cofactor evidence="1">
        <name>FMN</name>
        <dbReference type="ChEBI" id="CHEBI:58210"/>
    </cofactor>
</comment>
<dbReference type="InterPro" id="IPR037396">
    <property type="entry name" value="FMN_HAD"/>
</dbReference>
<name>A0AAV6UTM4_9ARAC</name>
<dbReference type="GO" id="GO:0003973">
    <property type="term" value="F:(S)-2-hydroxy-acid oxidase activity"/>
    <property type="evidence" value="ECO:0007669"/>
    <property type="project" value="UniProtKB-EC"/>
</dbReference>
<dbReference type="GO" id="GO:0005782">
    <property type="term" value="C:peroxisomal matrix"/>
    <property type="evidence" value="ECO:0007669"/>
    <property type="project" value="TreeGrafter"/>
</dbReference>
<dbReference type="EC" id="1.1.3.15" evidence="2"/>
<feature type="binding site" evidence="8">
    <location>
        <position position="223"/>
    </location>
    <ligand>
        <name>FMN</name>
        <dbReference type="ChEBI" id="CHEBI:58210"/>
    </ligand>
</feature>
<evidence type="ECO:0000256" key="2">
    <source>
        <dbReference type="ARBA" id="ARBA00013087"/>
    </source>
</evidence>
<accession>A0AAV6UTM4</accession>
<feature type="binding site" evidence="8">
    <location>
        <begin position="79"/>
        <end position="81"/>
    </location>
    <ligand>
        <name>FMN</name>
        <dbReference type="ChEBI" id="CHEBI:58210"/>
    </ligand>
</feature>
<dbReference type="Gene3D" id="3.20.20.70">
    <property type="entry name" value="Aldolase class I"/>
    <property type="match status" value="1"/>
</dbReference>
<dbReference type="PROSITE" id="PS51349">
    <property type="entry name" value="FMN_HYDROXY_ACID_DH_2"/>
    <property type="match status" value="1"/>
</dbReference>
<feature type="binding site" evidence="8">
    <location>
        <position position="247"/>
    </location>
    <ligand>
        <name>glyoxylate</name>
        <dbReference type="ChEBI" id="CHEBI:36655"/>
    </ligand>
</feature>
<evidence type="ECO:0000256" key="1">
    <source>
        <dbReference type="ARBA" id="ARBA00001917"/>
    </source>
</evidence>
<dbReference type="InterPro" id="IPR013785">
    <property type="entry name" value="Aldolase_TIM"/>
</dbReference>
<feature type="binding site" evidence="8">
    <location>
        <position position="164"/>
    </location>
    <ligand>
        <name>FMN</name>
        <dbReference type="ChEBI" id="CHEBI:58210"/>
    </ligand>
</feature>
<dbReference type="PANTHER" id="PTHR10578:SF149">
    <property type="entry name" value="2-HYDROXYACID OXIDASE 2"/>
    <property type="match status" value="1"/>
</dbReference>
<evidence type="ECO:0000256" key="4">
    <source>
        <dbReference type="ARBA" id="ARBA00024042"/>
    </source>
</evidence>
<dbReference type="GO" id="GO:0001561">
    <property type="term" value="P:fatty acid alpha-oxidation"/>
    <property type="evidence" value="ECO:0007669"/>
    <property type="project" value="TreeGrafter"/>
</dbReference>
<evidence type="ECO:0000259" key="9">
    <source>
        <dbReference type="PROSITE" id="PS51349"/>
    </source>
</evidence>
<feature type="binding site" evidence="8">
    <location>
        <position position="26"/>
    </location>
    <ligand>
        <name>glyoxylate</name>
        <dbReference type="ChEBI" id="CHEBI:36655"/>
    </ligand>
</feature>
<keyword evidence="8" id="KW-0285">Flavoprotein</keyword>
<proteinExistence type="inferred from homology"/>
<gene>
    <name evidence="10" type="ORF">JTE90_005755</name>
</gene>
<feature type="binding site" evidence="8">
    <location>
        <position position="108"/>
    </location>
    <ligand>
        <name>FMN</name>
        <dbReference type="ChEBI" id="CHEBI:58210"/>
    </ligand>
</feature>
<feature type="binding site" evidence="8">
    <location>
        <begin position="302"/>
        <end position="303"/>
    </location>
    <ligand>
        <name>FMN</name>
        <dbReference type="ChEBI" id="CHEBI:58210"/>
    </ligand>
</feature>
<dbReference type="FunFam" id="3.20.20.70:FF:000056">
    <property type="entry name" value="hydroxyacid oxidase 2"/>
    <property type="match status" value="1"/>
</dbReference>
<sequence length="351" mass="38643">MDALRVVKDFEKYALEEKMSPNAKMYFSAGAISLTTPRYNEEALNRYMIRPRVLRDVSNVQTDCQLLGAGVSFPIGISPVALHQFAHPEGELATVRGSCKEDCVFVLSTASSTKLEDVAKAAFSVGGHAEPKIWMQVYIHKDRNITLDLIRKAESSGFSAIVITVDSPNSGLWRNVFHQQFFETCKPMLANLPCLMRYLEEPALTFEDLKWLKQNTKLPVIVKGILSGEDAWEAANCGASAIFVSNHGGRLIERVVPTIEVLEEVVEAVGDTGVEVYVDGGIRSGTDIFVCLALGARAVFVGRPAVWGLAADGEDGVRRILQILKQEFLFTMQLAGASKLEDINKNMIVKM</sequence>
<dbReference type="Proteomes" id="UP000827092">
    <property type="component" value="Unassembled WGS sequence"/>
</dbReference>
<dbReference type="CDD" id="cd02809">
    <property type="entry name" value="alpha_hydroxyacid_oxid_FMN"/>
    <property type="match status" value="1"/>
</dbReference>
<dbReference type="EMBL" id="JAFNEN010000282">
    <property type="protein sequence ID" value="KAG8186983.1"/>
    <property type="molecule type" value="Genomic_DNA"/>
</dbReference>
<protein>
    <recommendedName>
        <fullName evidence="2">(S)-2-hydroxy-acid oxidase</fullName>
        <ecNumber evidence="2">1.1.3.15</ecNumber>
    </recommendedName>
</protein>
<dbReference type="SUPFAM" id="SSF51395">
    <property type="entry name" value="FMN-linked oxidoreductases"/>
    <property type="match status" value="1"/>
</dbReference>
<organism evidence="10 11">
    <name type="scientific">Oedothorax gibbosus</name>
    <dbReference type="NCBI Taxonomy" id="931172"/>
    <lineage>
        <taxon>Eukaryota</taxon>
        <taxon>Metazoa</taxon>
        <taxon>Ecdysozoa</taxon>
        <taxon>Arthropoda</taxon>
        <taxon>Chelicerata</taxon>
        <taxon>Arachnida</taxon>
        <taxon>Araneae</taxon>
        <taxon>Araneomorphae</taxon>
        <taxon>Entelegynae</taxon>
        <taxon>Araneoidea</taxon>
        <taxon>Linyphiidae</taxon>
        <taxon>Erigoninae</taxon>
        <taxon>Oedothorax</taxon>
    </lineage>
</organism>
<dbReference type="InterPro" id="IPR000262">
    <property type="entry name" value="FMN-dep_DH"/>
</dbReference>
<feature type="binding site" evidence="8">
    <location>
        <begin position="279"/>
        <end position="283"/>
    </location>
    <ligand>
        <name>FMN</name>
        <dbReference type="ChEBI" id="CHEBI:58210"/>
    </ligand>
</feature>
<evidence type="ECO:0000313" key="11">
    <source>
        <dbReference type="Proteomes" id="UP000827092"/>
    </source>
</evidence>
<reference evidence="10 11" key="1">
    <citation type="journal article" date="2022" name="Nat. Ecol. Evol.">
        <title>A masculinizing supergene underlies an exaggerated male reproductive morph in a spider.</title>
        <authorList>
            <person name="Hendrickx F."/>
            <person name="De Corte Z."/>
            <person name="Sonet G."/>
            <person name="Van Belleghem S.M."/>
            <person name="Kostlbacher S."/>
            <person name="Vangestel C."/>
        </authorList>
    </citation>
    <scope>NUCLEOTIDE SEQUENCE [LARGE SCALE GENOMIC DNA]</scope>
    <source>
        <strain evidence="10">W744_W776</strain>
    </source>
</reference>
<comment type="catalytic activity">
    <reaction evidence="6">
        <text>2-hydroxyoctanoate + O2 = 2-oxooctanoate + H2O2</text>
        <dbReference type="Rhea" id="RHEA:67940"/>
        <dbReference type="ChEBI" id="CHEBI:15379"/>
        <dbReference type="ChEBI" id="CHEBI:16240"/>
        <dbReference type="ChEBI" id="CHEBI:133514"/>
        <dbReference type="ChEBI" id="CHEBI:176689"/>
    </reaction>
    <physiologicalReaction direction="left-to-right" evidence="6">
        <dbReference type="Rhea" id="RHEA:67941"/>
    </physiologicalReaction>
</comment>
<dbReference type="Pfam" id="PF01070">
    <property type="entry name" value="FMN_dh"/>
    <property type="match status" value="1"/>
</dbReference>
<comment type="similarity">
    <text evidence="4">Belongs to the FMN-dependent alpha-hydroxy acid dehydrogenase family.</text>
</comment>
<feature type="binding site" evidence="8">
    <location>
        <position position="138"/>
    </location>
    <ligand>
        <name>glyoxylate</name>
        <dbReference type="ChEBI" id="CHEBI:36655"/>
    </ligand>
</feature>
<keyword evidence="3" id="KW-0560">Oxidoreductase</keyword>
<feature type="binding site" evidence="8">
    <location>
        <position position="245"/>
    </location>
    <ligand>
        <name>FMN</name>
        <dbReference type="ChEBI" id="CHEBI:58210"/>
    </ligand>
</feature>
<evidence type="ECO:0000256" key="6">
    <source>
        <dbReference type="ARBA" id="ARBA00029327"/>
    </source>
</evidence>
<dbReference type="PANTHER" id="PTHR10578">
    <property type="entry name" value="S -2-HYDROXY-ACID OXIDASE-RELATED"/>
    <property type="match status" value="1"/>
</dbReference>
<evidence type="ECO:0000256" key="7">
    <source>
        <dbReference type="PIRSR" id="PIRSR000138-1"/>
    </source>
</evidence>
<feature type="binding site" evidence="8">
    <location>
        <position position="136"/>
    </location>
    <ligand>
        <name>FMN</name>
        <dbReference type="ChEBI" id="CHEBI:58210"/>
    </ligand>
</feature>
<evidence type="ECO:0000313" key="10">
    <source>
        <dbReference type="EMBL" id="KAG8186983.1"/>
    </source>
</evidence>
<evidence type="ECO:0000256" key="3">
    <source>
        <dbReference type="ARBA" id="ARBA00023002"/>
    </source>
</evidence>
<evidence type="ECO:0000256" key="5">
    <source>
        <dbReference type="ARBA" id="ARBA00029325"/>
    </source>
</evidence>
<dbReference type="InterPro" id="IPR012133">
    <property type="entry name" value="Alpha-hydoxy_acid_DH_FMN"/>
</dbReference>
<feature type="binding site" evidence="8">
    <location>
        <position position="250"/>
    </location>
    <ligand>
        <name>glyoxylate</name>
        <dbReference type="ChEBI" id="CHEBI:36655"/>
    </ligand>
</feature>
<keyword evidence="11" id="KW-1185">Reference proteome</keyword>
<dbReference type="AlphaFoldDB" id="A0AAV6UTM4"/>
<comment type="catalytic activity">
    <reaction evidence="5">
        <text>a (2S)-2-hydroxycarboxylate + O2 = a 2-oxocarboxylate + H2O2</text>
        <dbReference type="Rhea" id="RHEA:16789"/>
        <dbReference type="ChEBI" id="CHEBI:15379"/>
        <dbReference type="ChEBI" id="CHEBI:16240"/>
        <dbReference type="ChEBI" id="CHEBI:35179"/>
        <dbReference type="ChEBI" id="CHEBI:58123"/>
        <dbReference type="EC" id="1.1.3.15"/>
    </reaction>
    <physiologicalReaction direction="left-to-right" evidence="5">
        <dbReference type="Rhea" id="RHEA:16790"/>
    </physiologicalReaction>
</comment>
<evidence type="ECO:0000256" key="8">
    <source>
        <dbReference type="PIRSR" id="PIRSR000138-2"/>
    </source>
</evidence>
<feature type="active site" description="Proton acceptor" evidence="7">
    <location>
        <position position="247"/>
    </location>
</feature>